<keyword evidence="5" id="KW-0206">Cytoskeleton</keyword>
<feature type="region of interest" description="Disordered" evidence="6">
    <location>
        <begin position="399"/>
        <end position="472"/>
    </location>
</feature>
<evidence type="ECO:0000256" key="1">
    <source>
        <dbReference type="ARBA" id="ARBA00004245"/>
    </source>
</evidence>
<dbReference type="InterPro" id="IPR044216">
    <property type="entry name" value="WDL7"/>
</dbReference>
<feature type="compositionally biased region" description="Polar residues" evidence="6">
    <location>
        <begin position="218"/>
        <end position="227"/>
    </location>
</feature>
<feature type="compositionally biased region" description="Polar residues" evidence="6">
    <location>
        <begin position="127"/>
        <end position="141"/>
    </location>
</feature>
<dbReference type="GO" id="GO:0005874">
    <property type="term" value="C:microtubule"/>
    <property type="evidence" value="ECO:0007669"/>
    <property type="project" value="UniProtKB-KW"/>
</dbReference>
<feature type="region of interest" description="Disordered" evidence="6">
    <location>
        <begin position="176"/>
        <end position="279"/>
    </location>
</feature>
<feature type="compositionally biased region" description="Basic and acidic residues" evidence="6">
    <location>
        <begin position="366"/>
        <end position="387"/>
    </location>
</feature>
<evidence type="ECO:0000256" key="3">
    <source>
        <dbReference type="ARBA" id="ARBA00022490"/>
    </source>
</evidence>
<keyword evidence="3" id="KW-0963">Cytoplasm</keyword>
<proteinExistence type="inferred from homology"/>
<dbReference type="Pfam" id="PF06886">
    <property type="entry name" value="TPX2"/>
    <property type="match status" value="1"/>
</dbReference>
<keyword evidence="4" id="KW-0493">Microtubule</keyword>
<evidence type="ECO:0000256" key="4">
    <source>
        <dbReference type="ARBA" id="ARBA00022701"/>
    </source>
</evidence>
<feature type="region of interest" description="Disordered" evidence="6">
    <location>
        <begin position="113"/>
        <end position="154"/>
    </location>
</feature>
<comment type="similarity">
    <text evidence="2">Belongs to the TPX2 family.</text>
</comment>
<feature type="compositionally biased region" description="Polar residues" evidence="6">
    <location>
        <begin position="416"/>
        <end position="427"/>
    </location>
</feature>
<evidence type="ECO:0000256" key="6">
    <source>
        <dbReference type="SAM" id="MobiDB-lite"/>
    </source>
</evidence>
<evidence type="ECO:0000256" key="5">
    <source>
        <dbReference type="ARBA" id="ARBA00023212"/>
    </source>
</evidence>
<organism evidence="8 9">
    <name type="scientific">Carex littledalei</name>
    <dbReference type="NCBI Taxonomy" id="544730"/>
    <lineage>
        <taxon>Eukaryota</taxon>
        <taxon>Viridiplantae</taxon>
        <taxon>Streptophyta</taxon>
        <taxon>Embryophyta</taxon>
        <taxon>Tracheophyta</taxon>
        <taxon>Spermatophyta</taxon>
        <taxon>Magnoliopsida</taxon>
        <taxon>Liliopsida</taxon>
        <taxon>Poales</taxon>
        <taxon>Cyperaceae</taxon>
        <taxon>Cyperoideae</taxon>
        <taxon>Cariceae</taxon>
        <taxon>Carex</taxon>
        <taxon>Carex subgen. Euthyceras</taxon>
    </lineage>
</organism>
<dbReference type="OrthoDB" id="758458at2759"/>
<feature type="compositionally biased region" description="Basic and acidic residues" evidence="6">
    <location>
        <begin position="113"/>
        <end position="125"/>
    </location>
</feature>
<dbReference type="InterPro" id="IPR027329">
    <property type="entry name" value="TPX2_C"/>
</dbReference>
<evidence type="ECO:0000259" key="7">
    <source>
        <dbReference type="Pfam" id="PF06886"/>
    </source>
</evidence>
<name>A0A833VCQ7_9POAL</name>
<evidence type="ECO:0000256" key="2">
    <source>
        <dbReference type="ARBA" id="ARBA00005885"/>
    </source>
</evidence>
<keyword evidence="8" id="KW-0378">Hydrolase</keyword>
<comment type="caution">
    <text evidence="8">The sequence shown here is derived from an EMBL/GenBank/DDBJ whole genome shotgun (WGS) entry which is preliminary data.</text>
</comment>
<dbReference type="AlphaFoldDB" id="A0A833VCQ7"/>
<dbReference type="GO" id="GO:0016787">
    <property type="term" value="F:hydrolase activity"/>
    <property type="evidence" value="ECO:0007669"/>
    <property type="project" value="UniProtKB-KW"/>
</dbReference>
<comment type="subcellular location">
    <subcellularLocation>
        <location evidence="1">Cytoplasm</location>
        <location evidence="1">Cytoskeleton</location>
    </subcellularLocation>
</comment>
<feature type="compositionally biased region" description="Polar residues" evidence="6">
    <location>
        <begin position="258"/>
        <end position="276"/>
    </location>
</feature>
<dbReference type="PANTHER" id="PTHR47067">
    <property type="entry name" value="TPX2 (TARGETING PROTEIN FOR XKLP2) PROTEIN FAMILY-RELATED"/>
    <property type="match status" value="1"/>
</dbReference>
<evidence type="ECO:0000313" key="8">
    <source>
        <dbReference type="EMBL" id="KAF3334242.1"/>
    </source>
</evidence>
<feature type="region of interest" description="Disordered" evidence="6">
    <location>
        <begin position="311"/>
        <end position="387"/>
    </location>
</feature>
<sequence length="472" mass="52346">MGESSCVFQDFSLASQPSTSESMRSALGESVSLGRFFSESLDWGRCSVFNQRKYLEEAQQYSQPGSVAQKKALFEARYKKAAHLRQSIALMEHTASSGFDDFDQESAVDSCYSKDDSVSRGREESTVDSFYSANGDSVNSNLREEEGEVEVQKEEEMGRVIEDCGFLDSCSEKIVAPSTPEKQPLQESSLTNQPRNYFTEEISRTPNLEPTKIPKPSFSPSPRSNKVSYLHRTKENISSPNRVTGQGGNSVERKRSTPKSVQASINQPVGGTSTPSKADVKTKIARFEAVSKTPQNSILSKSTCVGFKFALQTPQSEHRKTSWDRSSFSGRKTAASGYGNPSTENSGGASNKVDRLQGESTVSFSRKNEKKEEKKEMAENELREFRRSLCFKARPLPDFYHKTEPIKEPNRKITPIWSQSPVTTRISSSKEKPSQNNNSVPSQKPPLSRNSSCKSSTGAPNVTSFSKEQNNK</sequence>
<reference evidence="8" key="1">
    <citation type="submission" date="2020-01" db="EMBL/GenBank/DDBJ databases">
        <title>Genome sequence of Kobresia littledalei, the first chromosome-level genome in the family Cyperaceae.</title>
        <authorList>
            <person name="Qu G."/>
        </authorList>
    </citation>
    <scope>NUCLEOTIDE SEQUENCE</scope>
    <source>
        <strain evidence="8">C.B.Clarke</strain>
        <tissue evidence="8">Leaf</tissue>
    </source>
</reference>
<accession>A0A833VCQ7</accession>
<gene>
    <name evidence="8" type="ORF">FCM35_KLT20846</name>
</gene>
<evidence type="ECO:0000313" key="9">
    <source>
        <dbReference type="Proteomes" id="UP000623129"/>
    </source>
</evidence>
<feature type="compositionally biased region" description="Polar residues" evidence="6">
    <location>
        <begin position="339"/>
        <end position="349"/>
    </location>
</feature>
<keyword evidence="9" id="KW-1185">Reference proteome</keyword>
<feature type="compositionally biased region" description="Basic and acidic residues" evidence="6">
    <location>
        <begin position="399"/>
        <end position="411"/>
    </location>
</feature>
<feature type="compositionally biased region" description="Polar residues" evidence="6">
    <location>
        <begin position="185"/>
        <end position="196"/>
    </location>
</feature>
<feature type="compositionally biased region" description="Polar residues" evidence="6">
    <location>
        <begin position="448"/>
        <end position="472"/>
    </location>
</feature>
<dbReference type="PANTHER" id="PTHR47067:SF7">
    <property type="entry name" value="TPX2 (TARGETING PROTEIN FOR XKLP2) PROTEIN FAMILY"/>
    <property type="match status" value="1"/>
</dbReference>
<dbReference type="Proteomes" id="UP000623129">
    <property type="component" value="Unassembled WGS sequence"/>
</dbReference>
<feature type="domain" description="TPX2 C-terminal" evidence="7">
    <location>
        <begin position="367"/>
        <end position="408"/>
    </location>
</feature>
<protein>
    <submittedName>
        <fullName evidence="8">Ubiquitin carboxyl-terminal hydrolase 31-like protein</fullName>
    </submittedName>
</protein>
<dbReference type="EMBL" id="SWLB01000009">
    <property type="protein sequence ID" value="KAF3334242.1"/>
    <property type="molecule type" value="Genomic_DNA"/>
</dbReference>